<sequence length="199" mass="21353">MPAAARTLRTRAEAALLLVTQERSLSRKGVVTGGTRCWAALTAQGSEPRGDVISPSVNWRRRHLPPRLPREIPEPGRPSAESDDEDVDTADVSCVPADALRNVEADTYWCMSRLLDGIQVSPPEAAPPRGVPLADFMVLRVTVCLRAHTRLWSWLGGTVQGSEGPGPPLQSPIPAGIPPPRPTRPPVTVVLPPQHGGGR</sequence>
<protein>
    <submittedName>
        <fullName evidence="2">Uncharacterized protein</fullName>
    </submittedName>
</protein>
<feature type="compositionally biased region" description="Low complexity" evidence="1">
    <location>
        <begin position="186"/>
        <end position="199"/>
    </location>
</feature>
<evidence type="ECO:0000313" key="2">
    <source>
        <dbReference type="EMBL" id="KAJ8791821.1"/>
    </source>
</evidence>
<reference evidence="2 3" key="1">
    <citation type="submission" date="2022-11" db="EMBL/GenBank/DDBJ databases">
        <title>Whole genome sequence of Eschrichtius robustus ER-17-0199.</title>
        <authorList>
            <person name="Bruniche-Olsen A."/>
            <person name="Black A.N."/>
            <person name="Fields C.J."/>
            <person name="Walden K."/>
            <person name="Dewoody J.A."/>
        </authorList>
    </citation>
    <scope>NUCLEOTIDE SEQUENCE [LARGE SCALE GENOMIC DNA]</scope>
    <source>
        <strain evidence="2">ER-17-0199</strain>
        <tissue evidence="2">Blubber</tissue>
    </source>
</reference>
<organism evidence="2 3">
    <name type="scientific">Eschrichtius robustus</name>
    <name type="common">California gray whale</name>
    <name type="synonym">Eschrichtius gibbosus</name>
    <dbReference type="NCBI Taxonomy" id="9764"/>
    <lineage>
        <taxon>Eukaryota</taxon>
        <taxon>Metazoa</taxon>
        <taxon>Chordata</taxon>
        <taxon>Craniata</taxon>
        <taxon>Vertebrata</taxon>
        <taxon>Euteleostomi</taxon>
        <taxon>Mammalia</taxon>
        <taxon>Eutheria</taxon>
        <taxon>Laurasiatheria</taxon>
        <taxon>Artiodactyla</taxon>
        <taxon>Whippomorpha</taxon>
        <taxon>Cetacea</taxon>
        <taxon>Mysticeti</taxon>
        <taxon>Eschrichtiidae</taxon>
        <taxon>Eschrichtius</taxon>
    </lineage>
</organism>
<feature type="region of interest" description="Disordered" evidence="1">
    <location>
        <begin position="160"/>
        <end position="199"/>
    </location>
</feature>
<evidence type="ECO:0000313" key="3">
    <source>
        <dbReference type="Proteomes" id="UP001159641"/>
    </source>
</evidence>
<feature type="compositionally biased region" description="Pro residues" evidence="1">
    <location>
        <begin position="165"/>
        <end position="185"/>
    </location>
</feature>
<proteinExistence type="predicted"/>
<name>A0AB34HJD6_ESCRO</name>
<gene>
    <name evidence="2" type="ORF">J1605_020543</name>
</gene>
<dbReference type="EMBL" id="JAIQCJ010001201">
    <property type="protein sequence ID" value="KAJ8791821.1"/>
    <property type="molecule type" value="Genomic_DNA"/>
</dbReference>
<dbReference type="Proteomes" id="UP001159641">
    <property type="component" value="Unassembled WGS sequence"/>
</dbReference>
<feature type="region of interest" description="Disordered" evidence="1">
    <location>
        <begin position="64"/>
        <end position="89"/>
    </location>
</feature>
<evidence type="ECO:0000256" key="1">
    <source>
        <dbReference type="SAM" id="MobiDB-lite"/>
    </source>
</evidence>
<comment type="caution">
    <text evidence="2">The sequence shown here is derived from an EMBL/GenBank/DDBJ whole genome shotgun (WGS) entry which is preliminary data.</text>
</comment>
<keyword evidence="3" id="KW-1185">Reference proteome</keyword>
<accession>A0AB34HJD6</accession>
<dbReference type="AlphaFoldDB" id="A0AB34HJD6"/>